<dbReference type="InterPro" id="IPR003593">
    <property type="entry name" value="AAA+_ATPase"/>
</dbReference>
<dbReference type="PANTHER" id="PTHR24221:SF397">
    <property type="entry name" value="ABC TRANSPORTER, ATP-BINDING TRANSMEMBRANE PROTEIN"/>
    <property type="match status" value="1"/>
</dbReference>
<keyword evidence="12" id="KW-1185">Reference proteome</keyword>
<dbReference type="RefSeq" id="WP_244762339.1">
    <property type="nucleotide sequence ID" value="NZ_JALJCJ010000005.1"/>
</dbReference>
<evidence type="ECO:0000256" key="1">
    <source>
        <dbReference type="ARBA" id="ARBA00004651"/>
    </source>
</evidence>
<dbReference type="SUPFAM" id="SSF52540">
    <property type="entry name" value="P-loop containing nucleoside triphosphate hydrolases"/>
    <property type="match status" value="1"/>
</dbReference>
<keyword evidence="6 8" id="KW-1133">Transmembrane helix</keyword>
<dbReference type="InterPro" id="IPR027417">
    <property type="entry name" value="P-loop_NTPase"/>
</dbReference>
<dbReference type="Gene3D" id="1.20.1560.10">
    <property type="entry name" value="ABC transporter type 1, transmembrane domain"/>
    <property type="match status" value="1"/>
</dbReference>
<dbReference type="SMART" id="SM00382">
    <property type="entry name" value="AAA"/>
    <property type="match status" value="1"/>
</dbReference>
<dbReference type="InterPro" id="IPR039421">
    <property type="entry name" value="Type_1_exporter"/>
</dbReference>
<proteinExistence type="inferred from homology"/>
<dbReference type="Pfam" id="PF00664">
    <property type="entry name" value="ABC_membrane"/>
    <property type="match status" value="1"/>
</dbReference>
<accession>A0ABT8XDG9</accession>
<feature type="domain" description="ABC transporter" evidence="9">
    <location>
        <begin position="346"/>
        <end position="579"/>
    </location>
</feature>
<dbReference type="SUPFAM" id="SSF90123">
    <property type="entry name" value="ABC transporter transmembrane region"/>
    <property type="match status" value="1"/>
</dbReference>
<feature type="transmembrane region" description="Helical" evidence="8">
    <location>
        <begin position="173"/>
        <end position="192"/>
    </location>
</feature>
<dbReference type="PROSITE" id="PS50893">
    <property type="entry name" value="ABC_TRANSPORTER_2"/>
    <property type="match status" value="1"/>
</dbReference>
<keyword evidence="7 8" id="KW-0472">Membrane</keyword>
<sequence length="597" mass="64364">MTTQAGESQQVNYLASLQLFAPHLRGSRIKFVAAVMLAVIAVFLELLPIWAAYRLLSDAIVGELEWPEAIKLVSFTAVATASGFVAMGSALALSHIVAFDVIYRLRSALARHMATLPLGLFATRRSADAKRLIVDGPEQLEAVIAHGLPEGISAVASWIAVSLWLFAMDWRMALATIFVTPISLALLAFATARGGRRMAAYQAANARMNAATSEYLAGMPVVKIFNRTGESFKDVSDAVCDYARIETAWGRDYLPMGSTSQTLALANIVFILPIGMILLQAGSLDLGTLLFFVILGATYSQPLLRMFNQLHPIAHISTDAMEIIEFLALTPQADIGKPSSLAHHDVTFERVCFGYEGKEVLRDISFTAKTGEVTALIGPSGSGKSTIASLIPRFHDVQHGRITIGGIDVRDMRLEQLLDTVAFVFQDTFLFSETIAANIRFGRADASDAEVAAAATAARANDFILALPNGYQTVIGASGHRLSGGERQRIAIARAILKDAPVIILDEATAFADPENEALIQDALGALSKGRTLIMVAHRLHTTRFAEQILVVADGSIAECGRHDDLLTRNGRYTRLWNDYIDTGTGMARSSDGGIAS</sequence>
<reference evidence="11" key="1">
    <citation type="submission" date="2022-04" db="EMBL/GenBank/DDBJ databases">
        <title>Shinella lacus sp. nov., a novel member of the genus Shinella from water.</title>
        <authorList>
            <person name="Deng Y."/>
        </authorList>
    </citation>
    <scope>NUCLEOTIDE SEQUENCE</scope>
    <source>
        <strain evidence="11">JCM 31239</strain>
    </source>
</reference>
<evidence type="ECO:0000256" key="4">
    <source>
        <dbReference type="ARBA" id="ARBA00022741"/>
    </source>
</evidence>
<evidence type="ECO:0000256" key="2">
    <source>
        <dbReference type="ARBA" id="ARBA00005417"/>
    </source>
</evidence>
<dbReference type="InterPro" id="IPR017871">
    <property type="entry name" value="ABC_transporter-like_CS"/>
</dbReference>
<evidence type="ECO:0000256" key="6">
    <source>
        <dbReference type="ARBA" id="ARBA00022989"/>
    </source>
</evidence>
<feature type="transmembrane region" description="Helical" evidence="8">
    <location>
        <begin position="148"/>
        <end position="167"/>
    </location>
</feature>
<dbReference type="Gene3D" id="3.40.50.300">
    <property type="entry name" value="P-loop containing nucleotide triphosphate hydrolases"/>
    <property type="match status" value="1"/>
</dbReference>
<dbReference type="PROSITE" id="PS50929">
    <property type="entry name" value="ABC_TM1F"/>
    <property type="match status" value="1"/>
</dbReference>
<feature type="transmembrane region" description="Helical" evidence="8">
    <location>
        <begin position="73"/>
        <end position="103"/>
    </location>
</feature>
<name>A0ABT8XDG9_9HYPH</name>
<keyword evidence="3 8" id="KW-0812">Transmembrane</keyword>
<dbReference type="InterPro" id="IPR011527">
    <property type="entry name" value="ABC1_TM_dom"/>
</dbReference>
<dbReference type="Pfam" id="PF00005">
    <property type="entry name" value="ABC_tran"/>
    <property type="match status" value="1"/>
</dbReference>
<dbReference type="InterPro" id="IPR003439">
    <property type="entry name" value="ABC_transporter-like_ATP-bd"/>
</dbReference>
<comment type="subcellular location">
    <subcellularLocation>
        <location evidence="1">Cell membrane</location>
        <topology evidence="1">Multi-pass membrane protein</topology>
    </subcellularLocation>
</comment>
<dbReference type="Proteomes" id="UP001177080">
    <property type="component" value="Unassembled WGS sequence"/>
</dbReference>
<dbReference type="InterPro" id="IPR036640">
    <property type="entry name" value="ABC1_TM_sf"/>
</dbReference>
<organism evidence="11 12">
    <name type="scientific">Shinella curvata</name>
    <dbReference type="NCBI Taxonomy" id="1817964"/>
    <lineage>
        <taxon>Bacteria</taxon>
        <taxon>Pseudomonadati</taxon>
        <taxon>Pseudomonadota</taxon>
        <taxon>Alphaproteobacteria</taxon>
        <taxon>Hyphomicrobiales</taxon>
        <taxon>Rhizobiaceae</taxon>
        <taxon>Shinella</taxon>
    </lineage>
</organism>
<evidence type="ECO:0000256" key="3">
    <source>
        <dbReference type="ARBA" id="ARBA00022692"/>
    </source>
</evidence>
<evidence type="ECO:0000313" key="11">
    <source>
        <dbReference type="EMBL" id="MDO6121797.1"/>
    </source>
</evidence>
<keyword evidence="4" id="KW-0547">Nucleotide-binding</keyword>
<feature type="domain" description="ABC transmembrane type-1" evidence="10">
    <location>
        <begin position="32"/>
        <end position="315"/>
    </location>
</feature>
<comment type="caution">
    <text evidence="11">The sequence shown here is derived from an EMBL/GenBank/DDBJ whole genome shotgun (WGS) entry which is preliminary data.</text>
</comment>
<evidence type="ECO:0000259" key="9">
    <source>
        <dbReference type="PROSITE" id="PS50893"/>
    </source>
</evidence>
<keyword evidence="5 11" id="KW-0067">ATP-binding</keyword>
<feature type="transmembrane region" description="Helical" evidence="8">
    <location>
        <begin position="263"/>
        <end position="280"/>
    </location>
</feature>
<evidence type="ECO:0000313" key="12">
    <source>
        <dbReference type="Proteomes" id="UP001177080"/>
    </source>
</evidence>
<dbReference type="PANTHER" id="PTHR24221">
    <property type="entry name" value="ATP-BINDING CASSETTE SUB-FAMILY B"/>
    <property type="match status" value="1"/>
</dbReference>
<evidence type="ECO:0000256" key="5">
    <source>
        <dbReference type="ARBA" id="ARBA00022840"/>
    </source>
</evidence>
<protein>
    <submittedName>
        <fullName evidence="11">ABC transporter ATP-binding protein/permease</fullName>
    </submittedName>
</protein>
<evidence type="ECO:0000259" key="10">
    <source>
        <dbReference type="PROSITE" id="PS50929"/>
    </source>
</evidence>
<dbReference type="EMBL" id="WHSC02000005">
    <property type="protein sequence ID" value="MDO6121797.1"/>
    <property type="molecule type" value="Genomic_DNA"/>
</dbReference>
<feature type="transmembrane region" description="Helical" evidence="8">
    <location>
        <begin position="31"/>
        <end position="53"/>
    </location>
</feature>
<evidence type="ECO:0000256" key="7">
    <source>
        <dbReference type="ARBA" id="ARBA00023136"/>
    </source>
</evidence>
<evidence type="ECO:0000256" key="8">
    <source>
        <dbReference type="SAM" id="Phobius"/>
    </source>
</evidence>
<dbReference type="GO" id="GO:0005524">
    <property type="term" value="F:ATP binding"/>
    <property type="evidence" value="ECO:0007669"/>
    <property type="project" value="UniProtKB-KW"/>
</dbReference>
<comment type="similarity">
    <text evidence="2">Belongs to the ABC transporter superfamily.</text>
</comment>
<dbReference type="PROSITE" id="PS00211">
    <property type="entry name" value="ABC_TRANSPORTER_1"/>
    <property type="match status" value="1"/>
</dbReference>
<gene>
    <name evidence="11" type="ORF">GB928_011445</name>
</gene>